<keyword evidence="7" id="KW-1185">Reference proteome</keyword>
<keyword evidence="1" id="KW-0677">Repeat</keyword>
<gene>
    <name evidence="6" type="ORF">CDD82_7941</name>
</gene>
<dbReference type="GO" id="GO:0034080">
    <property type="term" value="P:CENP-A containing chromatin assembly"/>
    <property type="evidence" value="ECO:0007669"/>
    <property type="project" value="TreeGrafter"/>
</dbReference>
<dbReference type="GO" id="GO:0042393">
    <property type="term" value="F:histone binding"/>
    <property type="evidence" value="ECO:0007669"/>
    <property type="project" value="TreeGrafter"/>
</dbReference>
<reference evidence="6 7" key="1">
    <citation type="submission" date="2017-06" db="EMBL/GenBank/DDBJ databases">
        <title>Ant-infecting Ophiocordyceps genomes reveal a high diversity of potential behavioral manipulation genes and a possible major role for enterotoxins.</title>
        <authorList>
            <person name="De Bekker C."/>
            <person name="Evans H.C."/>
            <person name="Brachmann A."/>
            <person name="Hughes D.P."/>
        </authorList>
    </citation>
    <scope>NUCLEOTIDE SEQUENCE [LARGE SCALE GENOMIC DNA]</scope>
    <source>
        <strain evidence="6 7">1348a</strain>
    </source>
</reference>
<feature type="coiled-coil region" evidence="3">
    <location>
        <begin position="345"/>
        <end position="372"/>
    </location>
</feature>
<evidence type="ECO:0000313" key="7">
    <source>
        <dbReference type="Proteomes" id="UP000224854"/>
    </source>
</evidence>
<dbReference type="OrthoDB" id="5587616at2759"/>
<dbReference type="Pfam" id="PF10516">
    <property type="entry name" value="SHNi-TPR"/>
    <property type="match status" value="1"/>
</dbReference>
<evidence type="ECO:0000313" key="6">
    <source>
        <dbReference type="EMBL" id="PHH69200.1"/>
    </source>
</evidence>
<evidence type="ECO:0000256" key="4">
    <source>
        <dbReference type="SAM" id="MobiDB-lite"/>
    </source>
</evidence>
<feature type="region of interest" description="Disordered" evidence="4">
    <location>
        <begin position="114"/>
        <end position="181"/>
    </location>
</feature>
<feature type="compositionally biased region" description="Low complexity" evidence="4">
    <location>
        <begin position="1"/>
        <end position="17"/>
    </location>
</feature>
<feature type="region of interest" description="Disordered" evidence="4">
    <location>
        <begin position="416"/>
        <end position="452"/>
    </location>
</feature>
<accession>A0A2C5YNW1</accession>
<dbReference type="AlphaFoldDB" id="A0A2C5YNW1"/>
<sequence length="452" mass="48947">MAEAPAAEPSQPSNPSPTLTDQDSYPLDSEKMSDEEIKAQRVHLADLCAKGTALYARKDYEGASDILSQASILQSAVNGETAAENADILFHYGRSLFKLGQSKSDVLGAPAAATADKQSSAAKPDGVARTAATVPDDKPQSGPADAKKPLFQFTGDENFDDSDDQDDEDAQGQDDKQDDDNDDLATAFVILDLARVCYNKQLANIFAQDESAEEKGKDKAQADSPALRHIKERLADTHDCLAEIALENERYPSAIEDGRVSLNYKMELYPADTEIVAEAHYKLSLALEFASVTTARDDGHNEKRDAIDQSLRDEAIVEMERAISSFRGRVDSREQELKDTGEDSAEEVRLAMKDMKEVLADMEQRLLDLRKDPIDASSLLADAAAAPLGSILAGALDAEAVEKATAQATDLSNLVRKKAKPEDVSTKRKAENDDVAGEEPASPNKRTKVEGD</sequence>
<dbReference type="PANTHER" id="PTHR15081">
    <property type="entry name" value="NUCLEAR AUTOANTIGENIC SPERM PROTEIN NASP -RELATED"/>
    <property type="match status" value="1"/>
</dbReference>
<organism evidence="6 7">
    <name type="scientific">Ophiocordyceps australis</name>
    <dbReference type="NCBI Taxonomy" id="1399860"/>
    <lineage>
        <taxon>Eukaryota</taxon>
        <taxon>Fungi</taxon>
        <taxon>Dikarya</taxon>
        <taxon>Ascomycota</taxon>
        <taxon>Pezizomycotina</taxon>
        <taxon>Sordariomycetes</taxon>
        <taxon>Hypocreomycetidae</taxon>
        <taxon>Hypocreales</taxon>
        <taxon>Ophiocordycipitaceae</taxon>
        <taxon>Ophiocordyceps</taxon>
    </lineage>
</organism>
<evidence type="ECO:0000256" key="1">
    <source>
        <dbReference type="ARBA" id="ARBA00022737"/>
    </source>
</evidence>
<dbReference type="EMBL" id="NJEU01000981">
    <property type="protein sequence ID" value="PHH69200.1"/>
    <property type="molecule type" value="Genomic_DNA"/>
</dbReference>
<feature type="region of interest" description="Disordered" evidence="4">
    <location>
        <begin position="1"/>
        <end position="33"/>
    </location>
</feature>
<feature type="compositionally biased region" description="Basic and acidic residues" evidence="4">
    <location>
        <begin position="420"/>
        <end position="432"/>
    </location>
</feature>
<feature type="compositionally biased region" description="Low complexity" evidence="4">
    <location>
        <begin position="114"/>
        <end position="123"/>
    </location>
</feature>
<dbReference type="InterPro" id="IPR051730">
    <property type="entry name" value="NASP-like"/>
</dbReference>
<evidence type="ECO:0000256" key="3">
    <source>
        <dbReference type="SAM" id="Coils"/>
    </source>
</evidence>
<dbReference type="GO" id="GO:0005654">
    <property type="term" value="C:nucleoplasm"/>
    <property type="evidence" value="ECO:0007669"/>
    <property type="project" value="TreeGrafter"/>
</dbReference>
<dbReference type="PANTHER" id="PTHR15081:SF1">
    <property type="entry name" value="NUCLEAR AUTOANTIGENIC SPERM PROTEIN"/>
    <property type="match status" value="1"/>
</dbReference>
<proteinExistence type="predicted"/>
<dbReference type="InterPro" id="IPR019544">
    <property type="entry name" value="Tetratricopeptide_SHNi-TPR_dom"/>
</dbReference>
<name>A0A2C5YNW1_9HYPO</name>
<keyword evidence="2" id="KW-0802">TPR repeat</keyword>
<comment type="caution">
    <text evidence="6">The sequence shown here is derived from an EMBL/GenBank/DDBJ whole genome shotgun (WGS) entry which is preliminary data.</text>
</comment>
<evidence type="ECO:0000256" key="2">
    <source>
        <dbReference type="ARBA" id="ARBA00022803"/>
    </source>
</evidence>
<keyword evidence="3" id="KW-0175">Coiled coil</keyword>
<feature type="compositionally biased region" description="Acidic residues" evidence="4">
    <location>
        <begin position="157"/>
        <end position="181"/>
    </location>
</feature>
<protein>
    <recommendedName>
        <fullName evidence="5">Tetratricopeptide SHNi-TPR domain-containing protein</fullName>
    </recommendedName>
</protein>
<feature type="domain" description="Tetratricopeptide SHNi-TPR" evidence="5">
    <location>
        <begin position="235"/>
        <end position="272"/>
    </location>
</feature>
<dbReference type="Proteomes" id="UP000224854">
    <property type="component" value="Unassembled WGS sequence"/>
</dbReference>
<evidence type="ECO:0000259" key="5">
    <source>
        <dbReference type="Pfam" id="PF10516"/>
    </source>
</evidence>
<dbReference type="GO" id="GO:0006335">
    <property type="term" value="P:DNA replication-dependent chromatin assembly"/>
    <property type="evidence" value="ECO:0007669"/>
    <property type="project" value="TreeGrafter"/>
</dbReference>
<dbReference type="Gene3D" id="1.25.40.10">
    <property type="entry name" value="Tetratricopeptide repeat domain"/>
    <property type="match status" value="1"/>
</dbReference>
<dbReference type="InterPro" id="IPR011990">
    <property type="entry name" value="TPR-like_helical_dom_sf"/>
</dbReference>